<accession>A0A420EM64</accession>
<organism evidence="1 2">
    <name type="scientific">Altericroceibacterium spongiae</name>
    <dbReference type="NCBI Taxonomy" id="2320269"/>
    <lineage>
        <taxon>Bacteria</taxon>
        <taxon>Pseudomonadati</taxon>
        <taxon>Pseudomonadota</taxon>
        <taxon>Alphaproteobacteria</taxon>
        <taxon>Sphingomonadales</taxon>
        <taxon>Erythrobacteraceae</taxon>
        <taxon>Altericroceibacterium</taxon>
    </lineage>
</organism>
<dbReference type="Proteomes" id="UP000284395">
    <property type="component" value="Unassembled WGS sequence"/>
</dbReference>
<comment type="caution">
    <text evidence="1">The sequence shown here is derived from an EMBL/GenBank/DDBJ whole genome shotgun (WGS) entry which is preliminary data.</text>
</comment>
<keyword evidence="2" id="KW-1185">Reference proteome</keyword>
<dbReference type="OrthoDB" id="7605376at2"/>
<reference evidence="1 2" key="1">
    <citation type="submission" date="2018-09" db="EMBL/GenBank/DDBJ databases">
        <title>Altererythrobacter spongiae sp. nov., isolated from a marine sponge.</title>
        <authorList>
            <person name="Zhuang L."/>
            <person name="Luo L."/>
        </authorList>
    </citation>
    <scope>NUCLEOTIDE SEQUENCE [LARGE SCALE GENOMIC DNA]</scope>
    <source>
        <strain evidence="1 2">HN-Y73</strain>
    </source>
</reference>
<dbReference type="RefSeq" id="WP_120324213.1">
    <property type="nucleotide sequence ID" value="NZ_RAPF01000003.1"/>
</dbReference>
<sequence>MGSAIYYRVAALALMTMSVGGCTGGKRPFRMVQFCLSGPEEIPAFTSFMDGIAQEYRMEFTNRSGQTGDELRSMASDIKTVPVNERAVNIGANRGSAFSFGAGNLGLPADQIVIGFNGDDLATARPFADAVVTRLSSRWHVHEVPDGKGALPLPDCD</sequence>
<evidence type="ECO:0000313" key="2">
    <source>
        <dbReference type="Proteomes" id="UP000284395"/>
    </source>
</evidence>
<gene>
    <name evidence="1" type="ORF">D6851_07240</name>
</gene>
<protein>
    <submittedName>
        <fullName evidence="1">Uncharacterized protein</fullName>
    </submittedName>
</protein>
<dbReference type="EMBL" id="RAPF01000003">
    <property type="protein sequence ID" value="RKF21805.1"/>
    <property type="molecule type" value="Genomic_DNA"/>
</dbReference>
<dbReference type="AlphaFoldDB" id="A0A420EM64"/>
<name>A0A420EM64_9SPHN</name>
<proteinExistence type="predicted"/>
<evidence type="ECO:0000313" key="1">
    <source>
        <dbReference type="EMBL" id="RKF21805.1"/>
    </source>
</evidence>